<feature type="compositionally biased region" description="Basic and acidic residues" evidence="1">
    <location>
        <begin position="126"/>
        <end position="137"/>
    </location>
</feature>
<dbReference type="EMBL" id="JABFRW010000082">
    <property type="protein sequence ID" value="NOT33949.1"/>
    <property type="molecule type" value="Genomic_DNA"/>
</dbReference>
<gene>
    <name evidence="2" type="ORF">HOP12_07240</name>
</gene>
<evidence type="ECO:0000313" key="2">
    <source>
        <dbReference type="EMBL" id="NOT33949.1"/>
    </source>
</evidence>
<dbReference type="AlphaFoldDB" id="A0A849SXU1"/>
<evidence type="ECO:0000256" key="1">
    <source>
        <dbReference type="SAM" id="MobiDB-lite"/>
    </source>
</evidence>
<dbReference type="NCBIfam" id="TIGR04138">
    <property type="entry name" value="Plancto_Ver_chp"/>
    <property type="match status" value="1"/>
</dbReference>
<protein>
    <submittedName>
        <fullName evidence="2">Uncharacterized protein</fullName>
    </submittedName>
</protein>
<name>A0A849SXU1_UNCEI</name>
<feature type="region of interest" description="Disordered" evidence="1">
    <location>
        <begin position="125"/>
        <end position="145"/>
    </location>
</feature>
<evidence type="ECO:0000313" key="3">
    <source>
        <dbReference type="Proteomes" id="UP000580839"/>
    </source>
</evidence>
<organism evidence="2 3">
    <name type="scientific">Eiseniibacteriota bacterium</name>
    <dbReference type="NCBI Taxonomy" id="2212470"/>
    <lineage>
        <taxon>Bacteria</taxon>
        <taxon>Candidatus Eiseniibacteriota</taxon>
    </lineage>
</organism>
<dbReference type="Proteomes" id="UP000580839">
    <property type="component" value="Unassembled WGS sequence"/>
</dbReference>
<reference evidence="2 3" key="1">
    <citation type="submission" date="2020-04" db="EMBL/GenBank/DDBJ databases">
        <title>Metagenomic profiling of ammonia- and methane-oxidizing microorganisms in a Dutch drinking water treatment plant.</title>
        <authorList>
            <person name="Poghosyan L."/>
            <person name="Leucker S."/>
        </authorList>
    </citation>
    <scope>NUCLEOTIDE SEQUENCE [LARGE SCALE GENOMIC DNA]</scope>
    <source>
        <strain evidence="2">S-RSF-IL-03</strain>
    </source>
</reference>
<proteinExistence type="predicted"/>
<comment type="caution">
    <text evidence="2">The sequence shown here is derived from an EMBL/GenBank/DDBJ whole genome shotgun (WGS) entry which is preliminary data.</text>
</comment>
<sequence>MSPFDDTFWDAVERIRDHDDRFRREAYGFVLAALSATVVGLPESRRNDPERRHLSGQELVQGVVSLARSEFGPLASTVFEEWGVRTSSDIGAIVFQLVEEGQLFTRPEDRREDFDAGPDLLGALRESVRPAAREAPRDPGPGDPA</sequence>
<accession>A0A849SXU1</accession>
<dbReference type="InterPro" id="IPR026406">
    <property type="entry name" value="Ver/Plancto_CHP"/>
</dbReference>